<reference evidence="1" key="1">
    <citation type="submission" date="2014-09" db="EMBL/GenBank/DDBJ databases">
        <authorList>
            <person name="Magalhaes I.L.F."/>
            <person name="Oliveira U."/>
            <person name="Santos F.R."/>
            <person name="Vidigal T.H.D.A."/>
            <person name="Brescovit A.D."/>
            <person name="Santos A.J."/>
        </authorList>
    </citation>
    <scope>NUCLEOTIDE SEQUENCE</scope>
    <source>
        <tissue evidence="1">Shoot tissue taken approximately 20 cm above the soil surface</tissue>
    </source>
</reference>
<accession>A0A0A9BND3</accession>
<organism evidence="1">
    <name type="scientific">Arundo donax</name>
    <name type="common">Giant reed</name>
    <name type="synonym">Donax arundinaceus</name>
    <dbReference type="NCBI Taxonomy" id="35708"/>
    <lineage>
        <taxon>Eukaryota</taxon>
        <taxon>Viridiplantae</taxon>
        <taxon>Streptophyta</taxon>
        <taxon>Embryophyta</taxon>
        <taxon>Tracheophyta</taxon>
        <taxon>Spermatophyta</taxon>
        <taxon>Magnoliopsida</taxon>
        <taxon>Liliopsida</taxon>
        <taxon>Poales</taxon>
        <taxon>Poaceae</taxon>
        <taxon>PACMAD clade</taxon>
        <taxon>Arundinoideae</taxon>
        <taxon>Arundineae</taxon>
        <taxon>Arundo</taxon>
    </lineage>
</organism>
<proteinExistence type="predicted"/>
<dbReference type="EMBL" id="GBRH01233009">
    <property type="protein sequence ID" value="JAD64886.1"/>
    <property type="molecule type" value="Transcribed_RNA"/>
</dbReference>
<protein>
    <submittedName>
        <fullName evidence="1">Uncharacterized protein</fullName>
    </submittedName>
</protein>
<sequence>MPRISSSWQWVTKYQRNNTGFI</sequence>
<dbReference type="AlphaFoldDB" id="A0A0A9BND3"/>
<evidence type="ECO:0000313" key="1">
    <source>
        <dbReference type="EMBL" id="JAD64886.1"/>
    </source>
</evidence>
<reference evidence="1" key="2">
    <citation type="journal article" date="2015" name="Data Brief">
        <title>Shoot transcriptome of the giant reed, Arundo donax.</title>
        <authorList>
            <person name="Barrero R.A."/>
            <person name="Guerrero F.D."/>
            <person name="Moolhuijzen P."/>
            <person name="Goolsby J.A."/>
            <person name="Tidwell J."/>
            <person name="Bellgard S.E."/>
            <person name="Bellgard M.I."/>
        </authorList>
    </citation>
    <scope>NUCLEOTIDE SEQUENCE</scope>
    <source>
        <tissue evidence="1">Shoot tissue taken approximately 20 cm above the soil surface</tissue>
    </source>
</reference>
<name>A0A0A9BND3_ARUDO</name>